<accession>A0A1V8RWX9</accession>
<gene>
    <name evidence="2" type="ORF">BFN67_01355</name>
</gene>
<dbReference type="Gene3D" id="3.40.50.1240">
    <property type="entry name" value="Phosphoglycerate mutase-like"/>
    <property type="match status" value="1"/>
</dbReference>
<proteinExistence type="predicted"/>
<reference evidence="2 3" key="1">
    <citation type="journal article" date="2016" name="Int. J. Syst. Evol. Microbiol.">
        <title>Pseudaminobacter manganicus sp. nov., isolated from sludge of a manganese mine.</title>
        <authorList>
            <person name="Li J."/>
            <person name="Huang J."/>
            <person name="Liao S."/>
            <person name="Wang G."/>
        </authorList>
    </citation>
    <scope>NUCLEOTIDE SEQUENCE [LARGE SCALE GENOMIC DNA]</scope>
    <source>
        <strain evidence="2 3">JH-7</strain>
    </source>
</reference>
<dbReference type="AlphaFoldDB" id="A0A1V8RWX9"/>
<dbReference type="InterPro" id="IPR029033">
    <property type="entry name" value="His_PPase_superfam"/>
</dbReference>
<dbReference type="CDD" id="cd07067">
    <property type="entry name" value="HP_PGM_like"/>
    <property type="match status" value="1"/>
</dbReference>
<dbReference type="OrthoDB" id="2237472at2"/>
<keyword evidence="1" id="KW-0732">Signal</keyword>
<dbReference type="Proteomes" id="UP000191905">
    <property type="component" value="Unassembled WGS sequence"/>
</dbReference>
<dbReference type="SUPFAM" id="SSF53254">
    <property type="entry name" value="Phosphoglycerate mutase-like"/>
    <property type="match status" value="1"/>
</dbReference>
<evidence type="ECO:0000313" key="3">
    <source>
        <dbReference type="Proteomes" id="UP000191905"/>
    </source>
</evidence>
<dbReference type="STRING" id="1873176.BFN67_01355"/>
<organism evidence="2 3">
    <name type="scientific">Manganibacter manganicus</name>
    <dbReference type="NCBI Taxonomy" id="1873176"/>
    <lineage>
        <taxon>Bacteria</taxon>
        <taxon>Pseudomonadati</taxon>
        <taxon>Pseudomonadota</taxon>
        <taxon>Alphaproteobacteria</taxon>
        <taxon>Hyphomicrobiales</taxon>
        <taxon>Phyllobacteriaceae</taxon>
        <taxon>Manganibacter</taxon>
    </lineage>
</organism>
<comment type="caution">
    <text evidence="2">The sequence shown here is derived from an EMBL/GenBank/DDBJ whole genome shotgun (WGS) entry which is preliminary data.</text>
</comment>
<protein>
    <submittedName>
        <fullName evidence="2">Histidine phosphatase family protein</fullName>
    </submittedName>
</protein>
<dbReference type="InterPro" id="IPR013078">
    <property type="entry name" value="His_Pase_superF_clade-1"/>
</dbReference>
<feature type="chain" id="PRO_5012190098" evidence="1">
    <location>
        <begin position="20"/>
        <end position="182"/>
    </location>
</feature>
<dbReference type="RefSeq" id="WP_080917933.1">
    <property type="nucleotide sequence ID" value="NZ_MDET01000001.1"/>
</dbReference>
<sequence length="182" mass="19515">MPRIIFALFFLVMPVVAQATEAGWAALREGGHVVLLSHAMANGTTDPANFDIAVCTTQRNLSARGKQQARKIGALFGARAAPVDLILSSNYCRCLDTARMAFESEPEPFPALDLPKGDTVEKAAQMAEIIGRIRDYSGSGNLIMITHGQNIQNLTGISPHAGEVVIVTPDGDGLRVLGRVRF</sequence>
<name>A0A1V8RWX9_9HYPH</name>
<evidence type="ECO:0000313" key="2">
    <source>
        <dbReference type="EMBL" id="OQM77663.1"/>
    </source>
</evidence>
<feature type="signal peptide" evidence="1">
    <location>
        <begin position="1"/>
        <end position="19"/>
    </location>
</feature>
<keyword evidence="3" id="KW-1185">Reference proteome</keyword>
<dbReference type="EMBL" id="MDET01000001">
    <property type="protein sequence ID" value="OQM77663.1"/>
    <property type="molecule type" value="Genomic_DNA"/>
</dbReference>
<evidence type="ECO:0000256" key="1">
    <source>
        <dbReference type="SAM" id="SignalP"/>
    </source>
</evidence>